<evidence type="ECO:0000313" key="1">
    <source>
        <dbReference type="EMBL" id="KAJ8407213.1"/>
    </source>
</evidence>
<name>A0AAD7SRD4_9TELE</name>
<comment type="caution">
    <text evidence="1">The sequence shown here is derived from an EMBL/GenBank/DDBJ whole genome shotgun (WGS) entry which is preliminary data.</text>
</comment>
<proteinExistence type="predicted"/>
<gene>
    <name evidence="1" type="ORF">AAFF_G00288890</name>
</gene>
<sequence length="77" mass="7884">MAPLLAWLGHPAFPAHPAIILSSEEKGEVRIVGGGEEGALSLGLSKLLKVVVPEQALALIGYLSLAPSDVLDGELSA</sequence>
<dbReference type="EMBL" id="JAINUG010000040">
    <property type="protein sequence ID" value="KAJ8407213.1"/>
    <property type="molecule type" value="Genomic_DNA"/>
</dbReference>
<evidence type="ECO:0000313" key="2">
    <source>
        <dbReference type="Proteomes" id="UP001221898"/>
    </source>
</evidence>
<accession>A0AAD7SRD4</accession>
<keyword evidence="2" id="KW-1185">Reference proteome</keyword>
<dbReference type="Proteomes" id="UP001221898">
    <property type="component" value="Unassembled WGS sequence"/>
</dbReference>
<organism evidence="1 2">
    <name type="scientific">Aldrovandia affinis</name>
    <dbReference type="NCBI Taxonomy" id="143900"/>
    <lineage>
        <taxon>Eukaryota</taxon>
        <taxon>Metazoa</taxon>
        <taxon>Chordata</taxon>
        <taxon>Craniata</taxon>
        <taxon>Vertebrata</taxon>
        <taxon>Euteleostomi</taxon>
        <taxon>Actinopterygii</taxon>
        <taxon>Neopterygii</taxon>
        <taxon>Teleostei</taxon>
        <taxon>Notacanthiformes</taxon>
        <taxon>Halosauridae</taxon>
        <taxon>Aldrovandia</taxon>
    </lineage>
</organism>
<reference evidence="1" key="1">
    <citation type="journal article" date="2023" name="Science">
        <title>Genome structures resolve the early diversification of teleost fishes.</title>
        <authorList>
            <person name="Parey E."/>
            <person name="Louis A."/>
            <person name="Montfort J."/>
            <person name="Bouchez O."/>
            <person name="Roques C."/>
            <person name="Iampietro C."/>
            <person name="Lluch J."/>
            <person name="Castinel A."/>
            <person name="Donnadieu C."/>
            <person name="Desvignes T."/>
            <person name="Floi Bucao C."/>
            <person name="Jouanno E."/>
            <person name="Wen M."/>
            <person name="Mejri S."/>
            <person name="Dirks R."/>
            <person name="Jansen H."/>
            <person name="Henkel C."/>
            <person name="Chen W.J."/>
            <person name="Zahm M."/>
            <person name="Cabau C."/>
            <person name="Klopp C."/>
            <person name="Thompson A.W."/>
            <person name="Robinson-Rechavi M."/>
            <person name="Braasch I."/>
            <person name="Lecointre G."/>
            <person name="Bobe J."/>
            <person name="Postlethwait J.H."/>
            <person name="Berthelot C."/>
            <person name="Roest Crollius H."/>
            <person name="Guiguen Y."/>
        </authorList>
    </citation>
    <scope>NUCLEOTIDE SEQUENCE</scope>
    <source>
        <strain evidence="1">NC1722</strain>
    </source>
</reference>
<protein>
    <submittedName>
        <fullName evidence="1">Uncharacterized protein</fullName>
    </submittedName>
</protein>
<dbReference type="AlphaFoldDB" id="A0AAD7SRD4"/>